<accession>A0A0X8GYF5</accession>
<dbReference type="InterPro" id="IPR028994">
    <property type="entry name" value="Integrin_alpha_N"/>
</dbReference>
<dbReference type="Proteomes" id="UP000063781">
    <property type="component" value="Chromosome"/>
</dbReference>
<keyword evidence="2" id="KW-1185">Reference proteome</keyword>
<gene>
    <name evidence="1" type="ORF">AOC36_01510</name>
</gene>
<dbReference type="SUPFAM" id="SSF69318">
    <property type="entry name" value="Integrin alpha N-terminal domain"/>
    <property type="match status" value="1"/>
</dbReference>
<sequence length="342" mass="38594">MKIKHIHCDELYRAYAAQVMEVDDELAVLIASEEAGYPGYMYRGENFEHRELLWEKGGGCMSIIPIPNKKNEFLAVMDFYLKVSPSQSKLVWGKYHKDTGWVIHDVMFLPYLHRFDIYPIEGKNIVVCATIADDKQYKDDWSLPGSIYSGELPEDPREGIKLSMIETGFYRNHGYFRKETLDGPLGYFTSDQGIITLNHGKKDWKVEKIMDSMISEVAVMDLNGDGVDELITIEPFHGNTIKVYEAKDGAYEAVYTFPGELDFGHALVCADLFGKPAFVGGIRRVNCELFTITYENGQYSLNVIDHGGPANLAVGYRGDQVIIAAANHTRNEAAVYILENES</sequence>
<evidence type="ECO:0008006" key="3">
    <source>
        <dbReference type="Google" id="ProtNLM"/>
    </source>
</evidence>
<dbReference type="EMBL" id="CP013213">
    <property type="protein sequence ID" value="AMC92709.1"/>
    <property type="molecule type" value="Genomic_DNA"/>
</dbReference>
<protein>
    <recommendedName>
        <fullName evidence="3">VCBS repeat-containing protein</fullName>
    </recommendedName>
</protein>
<organism evidence="1 2">
    <name type="scientific">Erysipelothrix larvae</name>
    <dbReference type="NCBI Taxonomy" id="1514105"/>
    <lineage>
        <taxon>Bacteria</taxon>
        <taxon>Bacillati</taxon>
        <taxon>Bacillota</taxon>
        <taxon>Erysipelotrichia</taxon>
        <taxon>Erysipelotrichales</taxon>
        <taxon>Erysipelotrichaceae</taxon>
        <taxon>Erysipelothrix</taxon>
    </lineage>
</organism>
<reference evidence="1 2" key="1">
    <citation type="submission" date="2015-10" db="EMBL/GenBank/DDBJ databases">
        <title>Erysipelothrix larvae sp. LV19 isolated from the larval gut of the rhinoceros beetle, Trypoxylus dichotomus.</title>
        <authorList>
            <person name="Lim S."/>
            <person name="Kim B.-C."/>
        </authorList>
    </citation>
    <scope>NUCLEOTIDE SEQUENCE [LARGE SCALE GENOMIC DNA]</scope>
    <source>
        <strain evidence="1 2">LV19</strain>
    </source>
</reference>
<evidence type="ECO:0000313" key="2">
    <source>
        <dbReference type="Proteomes" id="UP000063781"/>
    </source>
</evidence>
<dbReference type="RefSeq" id="WP_067630433.1">
    <property type="nucleotide sequence ID" value="NZ_CP013213.1"/>
</dbReference>
<evidence type="ECO:0000313" key="1">
    <source>
        <dbReference type="EMBL" id="AMC92709.1"/>
    </source>
</evidence>
<dbReference type="AlphaFoldDB" id="A0A0X8GYF5"/>
<proteinExistence type="predicted"/>
<dbReference type="KEGG" id="erl:AOC36_01510"/>
<name>A0A0X8GYF5_9FIRM</name>
<dbReference type="STRING" id="1514105.AOC36_01510"/>
<dbReference type="OrthoDB" id="95664at2"/>